<accession>A0ABM7YH99</accession>
<dbReference type="RefSeq" id="WP_251971830.1">
    <property type="nucleotide sequence ID" value="NZ_AP025730.1"/>
</dbReference>
<dbReference type="Proteomes" id="UP001057498">
    <property type="component" value="Chromosome"/>
</dbReference>
<sequence length="143" mass="15414">MQRRAFLALAGSLCAAASLVTLPARADEGVVVIAHAPLRGVDAEAIKRIYGGRMVELDGQPLRPVQLAAGQPLRRRFASAVLLQSDEDFIAYWTVRRYIGKGAPPRELSSSAEVIAHVQHTPGAIGYIDAADLKPGLHVLLRR</sequence>
<organism evidence="2 3">
    <name type="scientific">Sphaerotilus microaerophilus</name>
    <dbReference type="NCBI Taxonomy" id="2914710"/>
    <lineage>
        <taxon>Bacteria</taxon>
        <taxon>Pseudomonadati</taxon>
        <taxon>Pseudomonadota</taxon>
        <taxon>Betaproteobacteria</taxon>
        <taxon>Burkholderiales</taxon>
        <taxon>Sphaerotilaceae</taxon>
        <taxon>Sphaerotilus</taxon>
    </lineage>
</organism>
<dbReference type="Gene3D" id="3.40.190.10">
    <property type="entry name" value="Periplasmic binding protein-like II"/>
    <property type="match status" value="1"/>
</dbReference>
<feature type="signal peptide" evidence="1">
    <location>
        <begin position="1"/>
        <end position="26"/>
    </location>
</feature>
<evidence type="ECO:0008006" key="4">
    <source>
        <dbReference type="Google" id="ProtNLM"/>
    </source>
</evidence>
<gene>
    <name evidence="2" type="ORF">CATMQ487_05210</name>
</gene>
<name>A0ABM7YH99_9BURK</name>
<dbReference type="EMBL" id="AP025730">
    <property type="protein sequence ID" value="BDI03551.1"/>
    <property type="molecule type" value="Genomic_DNA"/>
</dbReference>
<protein>
    <recommendedName>
        <fullName evidence="4">Phosphate ABC transporter substrate-binding protein</fullName>
    </recommendedName>
</protein>
<proteinExistence type="predicted"/>
<evidence type="ECO:0000313" key="2">
    <source>
        <dbReference type="EMBL" id="BDI03551.1"/>
    </source>
</evidence>
<keyword evidence="1" id="KW-0732">Signal</keyword>
<dbReference type="SUPFAM" id="SSF53850">
    <property type="entry name" value="Periplasmic binding protein-like II"/>
    <property type="match status" value="1"/>
</dbReference>
<evidence type="ECO:0000256" key="1">
    <source>
        <dbReference type="SAM" id="SignalP"/>
    </source>
</evidence>
<reference evidence="2" key="1">
    <citation type="submission" date="2022-04" db="EMBL/GenBank/DDBJ databases">
        <title>Whole genome sequence of Sphaerotilus sp. FB-5.</title>
        <authorList>
            <person name="Takeda M."/>
            <person name="Narihara S."/>
            <person name="Akimoto M."/>
            <person name="Akimoto R."/>
            <person name="Nishiyashiki S."/>
            <person name="Murakami T."/>
        </authorList>
    </citation>
    <scope>NUCLEOTIDE SEQUENCE</scope>
    <source>
        <strain evidence="2">FB-5</strain>
    </source>
</reference>
<keyword evidence="3" id="KW-1185">Reference proteome</keyword>
<feature type="chain" id="PRO_5045822184" description="Phosphate ABC transporter substrate-binding protein" evidence="1">
    <location>
        <begin position="27"/>
        <end position="143"/>
    </location>
</feature>
<evidence type="ECO:0000313" key="3">
    <source>
        <dbReference type="Proteomes" id="UP001057498"/>
    </source>
</evidence>